<reference evidence="1" key="2">
    <citation type="submission" date="2024-01" db="EMBL/GenBank/DDBJ databases">
        <authorList>
            <person name="Macesic N."/>
        </authorList>
    </citation>
    <scope>NUCLEOTIDE SEQUENCE</scope>
    <source>
        <strain evidence="1">CPO071</strain>
    </source>
</reference>
<dbReference type="RefSeq" id="WP_197667058.1">
    <property type="nucleotide sequence ID" value="NZ_CP172769.1"/>
</dbReference>
<protein>
    <submittedName>
        <fullName evidence="1">DUF3800 domain-containing protein</fullName>
    </submittedName>
</protein>
<gene>
    <name evidence="1" type="ORF">QAB22_003280</name>
</gene>
<accession>A0AAW9P8Z1</accession>
<dbReference type="Proteomes" id="UP001176846">
    <property type="component" value="Unassembled WGS sequence"/>
</dbReference>
<dbReference type="InterPro" id="IPR024524">
    <property type="entry name" value="DUF3800"/>
</dbReference>
<comment type="caution">
    <text evidence="1">The sequence shown here is derived from an EMBL/GenBank/DDBJ whole genome shotgun (WGS) entry which is preliminary data.</text>
</comment>
<organism evidence="1 2">
    <name type="scientific">Klebsiella variicola</name>
    <dbReference type="NCBI Taxonomy" id="244366"/>
    <lineage>
        <taxon>Bacteria</taxon>
        <taxon>Pseudomonadati</taxon>
        <taxon>Pseudomonadota</taxon>
        <taxon>Gammaproteobacteria</taxon>
        <taxon>Enterobacterales</taxon>
        <taxon>Enterobacteriaceae</taxon>
        <taxon>Klebsiella/Raoultella group</taxon>
        <taxon>Klebsiella</taxon>
        <taxon>Klebsiella pneumoniae complex</taxon>
    </lineage>
</organism>
<dbReference type="EMBL" id="JARTTN020000001">
    <property type="protein sequence ID" value="MEC6055592.1"/>
    <property type="molecule type" value="Genomic_DNA"/>
</dbReference>
<evidence type="ECO:0000313" key="1">
    <source>
        <dbReference type="EMBL" id="MEC6055592.1"/>
    </source>
</evidence>
<name>A0AAW9P8Z1_KLEVA</name>
<dbReference type="Pfam" id="PF12686">
    <property type="entry name" value="DUF3800"/>
    <property type="match status" value="1"/>
</dbReference>
<sequence>MEKKVAKYQIFADEAWTHSTPPPNRYHCFFGGILGSESDVDRLQTALTKIKLRHNITQEVKWSNVSLKNKDYYKELIDCLKFHILNHDIKYRQMFRDRAYHHDAEPDETELDIQFKLYYQYIKNMFGCKHIPVDAKGSSILVRLDGHSSEKHKTRLKDFLENLPRMWSRPDITLNVTYENSANSIRLQVCDLMMGAAGYYGNKFHLRRPNGKRGMTAKQKLKLEMAKYIYETIKYIDAQTRGSKAFNWFESTGISGDSTNHFAHKLRIWKFIPSVHRINKGWQNDNLDKEGRFVKDLFE</sequence>
<proteinExistence type="predicted"/>
<evidence type="ECO:0000313" key="2">
    <source>
        <dbReference type="Proteomes" id="UP001176846"/>
    </source>
</evidence>
<reference evidence="1" key="1">
    <citation type="journal article" date="2023" name="Nat. Commun.">
        <title>Genomic dissection of endemic carbapenem resistance reveals metallo-beta-lactamase dissemination through clonal, plasmid and integron transfer.</title>
        <authorList>
            <person name="Macesic N."/>
            <person name="Hawkey J."/>
            <person name="Vezina B."/>
            <person name="Wisniewski J.A."/>
            <person name="Cottingham H."/>
            <person name="Blakeway L.V."/>
            <person name="Harshegyi T."/>
            <person name="Pragastis K."/>
            <person name="Badoordeen G.Z."/>
            <person name="Dennison A."/>
            <person name="Spelman D.W."/>
            <person name="Jenney A.W.J."/>
            <person name="Peleg A.Y."/>
        </authorList>
    </citation>
    <scope>NUCLEOTIDE SEQUENCE</scope>
    <source>
        <strain evidence="1">CPO071</strain>
    </source>
</reference>
<dbReference type="AlphaFoldDB" id="A0AAW9P8Z1"/>